<dbReference type="Gene3D" id="1.20.1740.10">
    <property type="entry name" value="Amino acid/polyamine transporter I"/>
    <property type="match status" value="1"/>
</dbReference>
<keyword evidence="8" id="KW-1185">Reference proteome</keyword>
<sequence>MSYIAQSYDSKTYGMMSFFNVTKLVNPSLRWLVDLSIVIKGLGGSVGFLLISGTLFAAIIENLHPTGLAPETLKRLVIIGVVVLLSPVIYAHRLNATRFTNAFGLVSLGYLAVLAIVYAKPSLDSASLWPVSWVGMLARFPVFMFAFMCHHNFFQVAEEMPKVTIRKLNIVSVSAVTTGLVIFLPTMVLPYMTYGPDVGDNFLTSMPVSDVPIKIAYVAAALSVLERADVYLFAPALSSQSDCNHL</sequence>
<evidence type="ECO:0000256" key="4">
    <source>
        <dbReference type="ARBA" id="ARBA00023136"/>
    </source>
</evidence>
<organism evidence="8">
    <name type="scientific">Perkinsus marinus (strain ATCC 50983 / TXsc)</name>
    <dbReference type="NCBI Taxonomy" id="423536"/>
    <lineage>
        <taxon>Eukaryota</taxon>
        <taxon>Sar</taxon>
        <taxon>Alveolata</taxon>
        <taxon>Perkinsozoa</taxon>
        <taxon>Perkinsea</taxon>
        <taxon>Perkinsida</taxon>
        <taxon>Perkinsidae</taxon>
        <taxon>Perkinsus</taxon>
    </lineage>
</organism>
<dbReference type="OrthoDB" id="438545at2759"/>
<keyword evidence="3 5" id="KW-1133">Transmembrane helix</keyword>
<reference evidence="7 8" key="1">
    <citation type="submission" date="2008-07" db="EMBL/GenBank/DDBJ databases">
        <authorList>
            <person name="El-Sayed N."/>
            <person name="Caler E."/>
            <person name="Inman J."/>
            <person name="Amedeo P."/>
            <person name="Hass B."/>
            <person name="Wortman J."/>
        </authorList>
    </citation>
    <scope>NUCLEOTIDE SEQUENCE [LARGE SCALE GENOMIC DNA]</scope>
    <source>
        <strain evidence="8">ATCC 50983 / TXsc</strain>
    </source>
</reference>
<evidence type="ECO:0000313" key="8">
    <source>
        <dbReference type="Proteomes" id="UP000007800"/>
    </source>
</evidence>
<gene>
    <name evidence="7" type="ORF">Pmar_PMAR026356</name>
</gene>
<dbReference type="GeneID" id="9050295"/>
<dbReference type="GO" id="GO:0016020">
    <property type="term" value="C:membrane"/>
    <property type="evidence" value="ECO:0007669"/>
    <property type="project" value="UniProtKB-SubCell"/>
</dbReference>
<evidence type="ECO:0000256" key="5">
    <source>
        <dbReference type="SAM" id="Phobius"/>
    </source>
</evidence>
<evidence type="ECO:0000259" key="6">
    <source>
        <dbReference type="Pfam" id="PF01490"/>
    </source>
</evidence>
<dbReference type="InParanoid" id="C5LEI7"/>
<proteinExistence type="predicted"/>
<protein>
    <submittedName>
        <fullName evidence="7">Vacuolar amino acid transporter, putative</fullName>
    </submittedName>
</protein>
<keyword evidence="2 5" id="KW-0812">Transmembrane</keyword>
<feature type="transmembrane region" description="Helical" evidence="5">
    <location>
        <begin position="37"/>
        <end position="60"/>
    </location>
</feature>
<name>C5LEI7_PERM5</name>
<dbReference type="InterPro" id="IPR013057">
    <property type="entry name" value="AA_transpt_TM"/>
</dbReference>
<evidence type="ECO:0000256" key="1">
    <source>
        <dbReference type="ARBA" id="ARBA00004141"/>
    </source>
</evidence>
<evidence type="ECO:0000256" key="3">
    <source>
        <dbReference type="ARBA" id="ARBA00022989"/>
    </source>
</evidence>
<feature type="transmembrane region" description="Helical" evidence="5">
    <location>
        <begin position="131"/>
        <end position="149"/>
    </location>
</feature>
<feature type="transmembrane region" description="Helical" evidence="5">
    <location>
        <begin position="72"/>
        <end position="90"/>
    </location>
</feature>
<dbReference type="AlphaFoldDB" id="C5LEI7"/>
<comment type="subcellular location">
    <subcellularLocation>
        <location evidence="1">Membrane</location>
        <topology evidence="1">Multi-pass membrane protein</topology>
    </subcellularLocation>
</comment>
<accession>C5LEI7</accession>
<dbReference type="RefSeq" id="XP_002772989.1">
    <property type="nucleotide sequence ID" value="XM_002772943.1"/>
</dbReference>
<evidence type="ECO:0000313" key="7">
    <source>
        <dbReference type="EMBL" id="EER04805.1"/>
    </source>
</evidence>
<dbReference type="EMBL" id="GG681295">
    <property type="protein sequence ID" value="EER04805.1"/>
    <property type="molecule type" value="Genomic_DNA"/>
</dbReference>
<evidence type="ECO:0000256" key="2">
    <source>
        <dbReference type="ARBA" id="ARBA00022692"/>
    </source>
</evidence>
<keyword evidence="4 5" id="KW-0472">Membrane</keyword>
<dbReference type="Proteomes" id="UP000007800">
    <property type="component" value="Unassembled WGS sequence"/>
</dbReference>
<dbReference type="GO" id="GO:0015179">
    <property type="term" value="F:L-amino acid transmembrane transporter activity"/>
    <property type="evidence" value="ECO:0007669"/>
    <property type="project" value="TreeGrafter"/>
</dbReference>
<feature type="domain" description="Amino acid transporter transmembrane" evidence="6">
    <location>
        <begin position="10"/>
        <end position="233"/>
    </location>
</feature>
<dbReference type="Pfam" id="PF01490">
    <property type="entry name" value="Aa_trans"/>
    <property type="match status" value="1"/>
</dbReference>
<dbReference type="PANTHER" id="PTHR22950">
    <property type="entry name" value="AMINO ACID TRANSPORTER"/>
    <property type="match status" value="1"/>
</dbReference>
<feature type="transmembrane region" description="Helical" evidence="5">
    <location>
        <begin position="170"/>
        <end position="192"/>
    </location>
</feature>
<feature type="transmembrane region" description="Helical" evidence="5">
    <location>
        <begin position="102"/>
        <end position="119"/>
    </location>
</feature>